<dbReference type="Proteomes" id="UP000183028">
    <property type="component" value="Unassembled WGS sequence"/>
</dbReference>
<gene>
    <name evidence="1" type="ORF">SAMN04487834_100159</name>
</gene>
<dbReference type="AlphaFoldDB" id="A0A1H6Q0T8"/>
<dbReference type="EMBL" id="FNYK01000001">
    <property type="protein sequence ID" value="SEI37473.1"/>
    <property type="molecule type" value="Genomic_DNA"/>
</dbReference>
<dbReference type="OrthoDB" id="9913418at2"/>
<name>A0A1H6Q0T8_9FIRM</name>
<dbReference type="RefSeq" id="WP_033161805.1">
    <property type="nucleotide sequence ID" value="NZ_CACVTN010000004.1"/>
</dbReference>
<evidence type="ECO:0000313" key="1">
    <source>
        <dbReference type="EMBL" id="SEI37473.1"/>
    </source>
</evidence>
<organism evidence="1 2">
    <name type="scientific">Sharpea azabuensis</name>
    <dbReference type="NCBI Taxonomy" id="322505"/>
    <lineage>
        <taxon>Bacteria</taxon>
        <taxon>Bacillati</taxon>
        <taxon>Bacillota</taxon>
        <taxon>Erysipelotrichia</taxon>
        <taxon>Erysipelotrichales</taxon>
        <taxon>Coprobacillaceae</taxon>
        <taxon>Sharpea</taxon>
    </lineage>
</organism>
<sequence length="154" mass="17653">MKSLIYVSMDQDSVCVGKNPDWDDLNPVKMTVLSVEHLLKKSEDQAYVDVLMNAFSLGRWLRDHCDCQRHYLFKNGIIEMTEGEMEVIYDGNKIALKGYLNHTQQESFLTIACASIIATGLSEIQTCIAQSYLMHHYAKKEEVKDDEKQGVYTH</sequence>
<protein>
    <submittedName>
        <fullName evidence="1">Uncharacterized protein</fullName>
    </submittedName>
</protein>
<reference evidence="2" key="1">
    <citation type="submission" date="2016-10" db="EMBL/GenBank/DDBJ databases">
        <authorList>
            <person name="Varghese N."/>
            <person name="Submissions S."/>
        </authorList>
    </citation>
    <scope>NUCLEOTIDE SEQUENCE [LARGE SCALE GENOMIC DNA]</scope>
    <source>
        <strain evidence="2">DSM 20406</strain>
    </source>
</reference>
<dbReference type="STRING" id="322505.SAMN04487836_10195"/>
<evidence type="ECO:0000313" key="2">
    <source>
        <dbReference type="Proteomes" id="UP000183028"/>
    </source>
</evidence>
<proteinExistence type="predicted"/>
<dbReference type="GeneID" id="54119215"/>
<accession>A0A1H6Q0T8</accession>
<keyword evidence="2" id="KW-1185">Reference proteome</keyword>